<feature type="region of interest" description="Disordered" evidence="1">
    <location>
        <begin position="109"/>
        <end position="143"/>
    </location>
</feature>
<evidence type="ECO:0000256" key="1">
    <source>
        <dbReference type="SAM" id="MobiDB-lite"/>
    </source>
</evidence>
<evidence type="ECO:0000313" key="2">
    <source>
        <dbReference type="EMBL" id="KAK6511643.1"/>
    </source>
</evidence>
<organism evidence="2 3">
    <name type="scientific">Arthrobotrys musiformis</name>
    <dbReference type="NCBI Taxonomy" id="47236"/>
    <lineage>
        <taxon>Eukaryota</taxon>
        <taxon>Fungi</taxon>
        <taxon>Dikarya</taxon>
        <taxon>Ascomycota</taxon>
        <taxon>Pezizomycotina</taxon>
        <taxon>Orbiliomycetes</taxon>
        <taxon>Orbiliales</taxon>
        <taxon>Orbiliaceae</taxon>
        <taxon>Arthrobotrys</taxon>
    </lineage>
</organism>
<gene>
    <name evidence="2" type="ORF">TWF481_000552</name>
</gene>
<reference evidence="2 3" key="1">
    <citation type="submission" date="2023-08" db="EMBL/GenBank/DDBJ databases">
        <authorList>
            <person name="Palmer J.M."/>
        </authorList>
    </citation>
    <scope>NUCLEOTIDE SEQUENCE [LARGE SCALE GENOMIC DNA]</scope>
    <source>
        <strain evidence="2 3">TWF481</strain>
    </source>
</reference>
<name>A0AAV9WN88_9PEZI</name>
<comment type="caution">
    <text evidence="2">The sequence shown here is derived from an EMBL/GenBank/DDBJ whole genome shotgun (WGS) entry which is preliminary data.</text>
</comment>
<dbReference type="EMBL" id="JAVHJL010000001">
    <property type="protein sequence ID" value="KAK6511643.1"/>
    <property type="molecule type" value="Genomic_DNA"/>
</dbReference>
<dbReference type="AlphaFoldDB" id="A0AAV9WN88"/>
<sequence length="465" mass="52513">MAATEPQCHTSHSDWYKIPSILIEDTLHENPFLTAAAGDIFTKDLPSTWQKIPRIATTAFTVPISPISPRISSSYESRYDVFSRPSAHLGNQAPPSTVSTSLYAGTTSESQSGCYVRPDRPNPQRSQSSASQPRLPKGFTSERVSSNPEAYVLKHDMSDSGILLTPQGDMKPLYHAQKQTYFDTKHPFPPSVVYHDSMTGMPMSFVSYSHPQIPYSGLPAAVQPNPLEGASFRMPLFKKDIIPTYDMGYYPNLLKLPSRPSDVLVYFNSICSTAALSPKRKAWIEDNLQETEIKFCVLDDMIFQMCEAYSGRPLRGPDEEPPHYSMPGGAKVVLNKELFAKWAQEIVECRTHVERLNKLSYVPAMNKCKVEVVWQTLVGYKDDWANDIFSPCKEHFWEASVEELEWMKEYHTFCCEMQRLMEGVEEDLMLVGRLENMVTAFRGVVAKAQIKFTKLENTFGQVVGL</sequence>
<proteinExistence type="predicted"/>
<evidence type="ECO:0000313" key="3">
    <source>
        <dbReference type="Proteomes" id="UP001370758"/>
    </source>
</evidence>
<feature type="compositionally biased region" description="Low complexity" evidence="1">
    <location>
        <begin position="123"/>
        <end position="134"/>
    </location>
</feature>
<accession>A0AAV9WN88</accession>
<keyword evidence="3" id="KW-1185">Reference proteome</keyword>
<protein>
    <submittedName>
        <fullName evidence="2">Uncharacterized protein</fullName>
    </submittedName>
</protein>
<dbReference type="Proteomes" id="UP001370758">
    <property type="component" value="Unassembled WGS sequence"/>
</dbReference>